<reference evidence="2" key="1">
    <citation type="submission" date="2020-03" db="EMBL/GenBank/DDBJ databases">
        <title>Genome of Pelagibius litoralis DSM 21314T.</title>
        <authorList>
            <person name="Wang G."/>
        </authorList>
    </citation>
    <scope>NUCLEOTIDE SEQUENCE</scope>
    <source>
        <strain evidence="2">DSM 21314</strain>
    </source>
</reference>
<evidence type="ECO:0000256" key="1">
    <source>
        <dbReference type="SAM" id="Phobius"/>
    </source>
</evidence>
<feature type="transmembrane region" description="Helical" evidence="1">
    <location>
        <begin position="61"/>
        <end position="81"/>
    </location>
</feature>
<feature type="transmembrane region" description="Helical" evidence="1">
    <location>
        <begin position="35"/>
        <end position="55"/>
    </location>
</feature>
<organism evidence="2 3">
    <name type="scientific">Pelagibius litoralis</name>
    <dbReference type="NCBI Taxonomy" id="374515"/>
    <lineage>
        <taxon>Bacteria</taxon>
        <taxon>Pseudomonadati</taxon>
        <taxon>Pseudomonadota</taxon>
        <taxon>Alphaproteobacteria</taxon>
        <taxon>Rhodospirillales</taxon>
        <taxon>Rhodovibrionaceae</taxon>
        <taxon>Pelagibius</taxon>
    </lineage>
</organism>
<feature type="transmembrane region" description="Helical" evidence="1">
    <location>
        <begin position="155"/>
        <end position="175"/>
    </location>
</feature>
<dbReference type="InterPro" id="IPR014509">
    <property type="entry name" value="YjdF-like"/>
</dbReference>
<dbReference type="AlphaFoldDB" id="A0A967EVW5"/>
<feature type="transmembrane region" description="Helical" evidence="1">
    <location>
        <begin position="206"/>
        <end position="225"/>
    </location>
</feature>
<evidence type="ECO:0000313" key="2">
    <source>
        <dbReference type="EMBL" id="NIA68539.1"/>
    </source>
</evidence>
<sequence>MVPSPIWPPKAADRGYRLFTTAAGPVTADFAGNRLLQGITLAYVLLWLALAIAPVNRFDWFLENLLVFFFVGLLAVTYRAFPLSSLSYLLLAVFLGLHAVGAHYTYSKTPFGWWLVELLEWERNHYDRVVHFLFGLMCSYPLWEVVRRGTRLAGWCSYGIAFAVVLAFSGIYEMLEWGVAMILSPDAAMAFLGTQGDVFDAQKDTVLATGGAVIALSLIVLTEGVGRASGKARPPTS</sequence>
<dbReference type="RefSeq" id="WP_167223244.1">
    <property type="nucleotide sequence ID" value="NZ_JAAQPH010000005.1"/>
</dbReference>
<keyword evidence="1" id="KW-0812">Transmembrane</keyword>
<gene>
    <name evidence="2" type="ORF">HBA54_08030</name>
</gene>
<keyword evidence="1" id="KW-0472">Membrane</keyword>
<dbReference type="EMBL" id="JAAQPH010000005">
    <property type="protein sequence ID" value="NIA68539.1"/>
    <property type="molecule type" value="Genomic_DNA"/>
</dbReference>
<keyword evidence="1" id="KW-1133">Transmembrane helix</keyword>
<name>A0A967EVW5_9PROT</name>
<keyword evidence="3" id="KW-1185">Reference proteome</keyword>
<dbReference type="Pfam" id="PF09997">
    <property type="entry name" value="DUF2238"/>
    <property type="match status" value="1"/>
</dbReference>
<proteinExistence type="predicted"/>
<feature type="transmembrane region" description="Helical" evidence="1">
    <location>
        <begin position="126"/>
        <end position="143"/>
    </location>
</feature>
<protein>
    <submittedName>
        <fullName evidence="2">DUF2238 domain-containing protein</fullName>
    </submittedName>
</protein>
<accession>A0A967EVW5</accession>
<dbReference type="Proteomes" id="UP000761264">
    <property type="component" value="Unassembled WGS sequence"/>
</dbReference>
<comment type="caution">
    <text evidence="2">The sequence shown here is derived from an EMBL/GenBank/DDBJ whole genome shotgun (WGS) entry which is preliminary data.</text>
</comment>
<evidence type="ECO:0000313" key="3">
    <source>
        <dbReference type="Proteomes" id="UP000761264"/>
    </source>
</evidence>